<dbReference type="AlphaFoldDB" id="A0A498GZE0"/>
<keyword evidence="3" id="KW-1185">Reference proteome</keyword>
<name>A0A498GZE0_9EURY</name>
<gene>
    <name evidence="2" type="ORF">ABH15_12015</name>
</gene>
<dbReference type="SMART" id="SM00960">
    <property type="entry name" value="Robl_LC7"/>
    <property type="match status" value="1"/>
</dbReference>
<sequence>MLPEGTTLGKMQSTLANIMTVSPGFTGALTITGPDGGGFLVVEGGQPIAARFEEEERVYIINGEKALDYLYGRPTLDCTMMAYTPEELDAAWEYCRDSGCLAVEEEPDGEEPASPEPMMSEERLAQIGKQPGVIAVSVFHEGFALQSIGNADVEQVAAVAEDLLRAGVKIVSDMEMGDLNQMILESPDGKLIIAPYGDLYICVFTGPDAHLGLIRLAIRGIQEET</sequence>
<evidence type="ECO:0000259" key="1">
    <source>
        <dbReference type="SMART" id="SM00960"/>
    </source>
</evidence>
<evidence type="ECO:0000313" key="2">
    <source>
        <dbReference type="EMBL" id="RXE55455.1"/>
    </source>
</evidence>
<organism evidence="2 3">
    <name type="scientific">Methanoculleus taiwanensis</name>
    <dbReference type="NCBI Taxonomy" id="1550565"/>
    <lineage>
        <taxon>Archaea</taxon>
        <taxon>Methanobacteriati</taxon>
        <taxon>Methanobacteriota</taxon>
        <taxon>Stenosarchaea group</taxon>
        <taxon>Methanomicrobia</taxon>
        <taxon>Methanomicrobiales</taxon>
        <taxon>Methanomicrobiaceae</taxon>
        <taxon>Methanoculleus</taxon>
    </lineage>
</organism>
<reference evidence="2 3" key="1">
    <citation type="journal article" date="2015" name="Int. J. Syst. Evol. Microbiol.">
        <title>Methanoculleus taiwanensis sp. nov., a methanogen isolated from deep marine sediment at the deformation front area near Taiwan.</title>
        <authorList>
            <person name="Weng C.Y."/>
            <person name="Chen S.C."/>
            <person name="Lai M.C."/>
            <person name="Wu S.Y."/>
            <person name="Lin S."/>
            <person name="Yang T.F."/>
            <person name="Chen P.C."/>
        </authorList>
    </citation>
    <scope>NUCLEOTIDE SEQUENCE [LARGE SCALE GENOMIC DNA]</scope>
    <source>
        <strain evidence="2 3">CYW4</strain>
    </source>
</reference>
<comment type="caution">
    <text evidence="2">The sequence shown here is derived from an EMBL/GenBank/DDBJ whole genome shotgun (WGS) entry which is preliminary data.</text>
</comment>
<feature type="domain" description="Roadblock/LAMTOR2" evidence="1">
    <location>
        <begin position="120"/>
        <end position="205"/>
    </location>
</feature>
<dbReference type="Proteomes" id="UP000290932">
    <property type="component" value="Unassembled WGS sequence"/>
</dbReference>
<evidence type="ECO:0000313" key="3">
    <source>
        <dbReference type="Proteomes" id="UP000290932"/>
    </source>
</evidence>
<dbReference type="Gene3D" id="3.30.450.30">
    <property type="entry name" value="Dynein light chain 2a, cytoplasmic"/>
    <property type="match status" value="1"/>
</dbReference>
<dbReference type="RefSeq" id="WP_128694814.1">
    <property type="nucleotide sequence ID" value="NZ_LHQS01000003.1"/>
</dbReference>
<dbReference type="OrthoDB" id="105588at2157"/>
<protein>
    <submittedName>
        <fullName evidence="2">Dynein regulation protein LC7</fullName>
    </submittedName>
</protein>
<dbReference type="EMBL" id="LHQS01000003">
    <property type="protein sequence ID" value="RXE55455.1"/>
    <property type="molecule type" value="Genomic_DNA"/>
</dbReference>
<dbReference type="Pfam" id="PF03259">
    <property type="entry name" value="Robl_LC7"/>
    <property type="match status" value="1"/>
</dbReference>
<dbReference type="InterPro" id="IPR004942">
    <property type="entry name" value="Roadblock/LAMTOR2_dom"/>
</dbReference>
<accession>A0A498GZE0</accession>
<proteinExistence type="predicted"/>
<dbReference type="SUPFAM" id="SSF103196">
    <property type="entry name" value="Roadblock/LC7 domain"/>
    <property type="match status" value="1"/>
</dbReference>